<evidence type="ECO:0000256" key="3">
    <source>
        <dbReference type="ARBA" id="ARBA00022448"/>
    </source>
</evidence>
<dbReference type="SFLD" id="SFLDS00003">
    <property type="entry name" value="Haloacid_Dehalogenase"/>
    <property type="match status" value="1"/>
</dbReference>
<sequence>MIKVIHDLLEKVEQKNFVNGRFVEPATVIRADGPISGDESGKETAGFAIFLCFPYLEASEQERKRSVENRSSDLHPSRTLLQSFYPWESTRERDREQALPKYHGGYFSGQAVHVPHLWAIQINEDALITCDQQGQPFLLDFGEYETLLEIEDALLQHLGPAKLETAEDYYPEVFKMFSSNKPQIHRLELKSTNKPPMATGEKIPHDSTTFGQAVHLSIVDEKLSPEPSKLGSRPFFTWDRDEDDESKTIIPEGCITDNLQLNEAEMVERLNRHDAESSVFFLKESASFEQLEFFNAEFGGEHFYQRMRSKQGDQIQDILAFSESAAERASNSAHQRLPISEASSWSAICFSAQKDLIMSKQNQLLAGLQQYTVALQGLLETFAPKAFISKSEVFGKVFGETYHLADVVLKSQVDFPTEPQGKWVILADCSTMEALMQLPKEKKPPRRHSRFQICRSSVEYEEADKAIEHLKNRHFPRSNPIRLPLMDTMQTSAELAYYVSNTCLTPVHDRLDRFNGLIGACLETVEKLRLFAESIHVKVSQRNGGRSPHAKLSDSFFLCFEVIMAFVFAAQKAAQHIESMYANGKLGNSDVEFAQLRTRLSVMEMFGRAAQDDLSEAQEIFTERLIPRPMAGLSKHIAFGPSLLVAWIMRSLVVRDLSPKTPNTRATVLYTECFQKLVSQAPLARYETNHHPRKRLLRDINLLEEELNAILRVVDWQREAIQSFMAVLDHRSYQKANGKRQARYAVEQNVLISALRPLATYVSEYRYLAGLCPSLSKKTKQSTEINEEDHGKAILVFTIVTAIFLPLSFVTSFLGMNTTDIRDTGYDQSLFWIISLPLTVTIMALILGIAYNGDDLRAMLSDFRRTGRLTQGGTRYKDELIQVGNRRVASSSTNPFSGNSGQGDKSFAGGTEFESPFVAEQNPFSSTGSLNRPRGQHRSRQQPPHRPTYVKVHRDHIAIETLTYYNLPWEWDQTDPDYIIILREMDARETDILFEHTRRVRSNKKTKGTPARFFGKPCRDNNVNGIRPVQPLVARYRDLGTVRTAYAPAKPNQAAGCMRFPPDIDRHVLVLKLTLKAAPLLCASTHQVLFLPAFGLPSENPAPSIPSSELGVMAKSESEAAFAGHVSGQANKPLSRPAHALSHAAVTAEIGADSNDGLTAAEAQKRVGEHGRNELEEYTADPTPKVLILAMAVSFAIQSWIEGGVIAAIIILNIVVGFLQEFQAEKTMDSLRSLSSPTANTVRDGKNLTVPTAEIVPGDMVEMKTGDTVPADVRLVEAVNFETDEALLTGESLPVRKDADATFGDDTGPGDRLNVAFGSSTVTKGRARGIVFATGMYTEIGSIAAALRAKGSKRRPVKRNSKGKAGPHRYAQAYAMSGFDALGRFLGVNVGTPLQKKLSWLAVLLFGIAVVCAIIVLAANEFSNEKEVIIYAVATGLSMIPASLIVVLTITMAAGTKRMVERNVIVRNLKSLEALGAVTDICSDKTGTLTQGKMVAKKAWIPSRGTYSVGDSNEPYNPTLGDLFFDADQPRNMKFGSNDQRKGKAAEPTEFLENNQPLQDYLTVASLANLATVHESHPGEWNARGDPTEIAIQVFVSRFDWNRQRFTDGDAPTWKQLAEFPFDSTVKKMSVIFEEVKEGKRHVFTKGAVERIIDSCTSISLDGLQTIPVVPEVRDDILANMEALASLGLRVLAFASRDFTLNVKKDEELNRNEIETDLTFRGLVGIYDPPRPESAPSVKECQDAGIEVHMLTGDHPGTASAIASEVGILPPRMHEFSKEMTDAMVMTAGRFDKLSDAEIDDLPVLPLVIARCSPTTKVRMIEALHRRKRFAAMVSKRKHHFHMVTRLLMHFQTGDGVNDSPSLKRADVGIAMGQAGSDVAKDASDIVLTDDNFASILNAIEEGRRMFDNIQKFILHLLAENIAQATVLLVGLAFKDDQGLSIFPLAPVEIMWVIMITSGMPDMGLGFEVAAPDIMKRPPQSLKRGVFTIEVMVDMVVYGLWISALCLGAFSLVLFGFGDGNLGQNCNASYRNAAGEPVCDTVFRARATAFACLTWFALFLAWEMVDMRRSFFRMQTNSDRYFTQWVYDVWRNKFLFWAIIAGFVTIFPTLYIPVIKHDVFRHESISWEWVIVFIAAGLFFAGVEAWKWAKRVFYRLGAAKASKQRTSPSRLTTRVDEDSRAKVFGNSRSLLEKAKSGESSGEKA</sequence>
<dbReference type="Gene3D" id="1.20.58.340">
    <property type="entry name" value="Magnesium transport protein CorA, transmembrane region"/>
    <property type="match status" value="1"/>
</dbReference>
<feature type="transmembrane region" description="Helical" evidence="23">
    <location>
        <begin position="2126"/>
        <end position="2146"/>
    </location>
</feature>
<dbReference type="InterPro" id="IPR006068">
    <property type="entry name" value="ATPase_P-typ_cation-transptr_C"/>
</dbReference>
<keyword evidence="13 23" id="KW-1133">Transmembrane helix</keyword>
<dbReference type="InterPro" id="IPR002523">
    <property type="entry name" value="MgTranspt_CorA/ZnTranspt_ZntB"/>
</dbReference>
<dbReference type="PANTHER" id="PTHR42861">
    <property type="entry name" value="CALCIUM-TRANSPORTING ATPASE"/>
    <property type="match status" value="1"/>
</dbReference>
<dbReference type="GeneID" id="92009507"/>
<evidence type="ECO:0000256" key="16">
    <source>
        <dbReference type="ARBA" id="ARBA00023136"/>
    </source>
</evidence>
<comment type="caution">
    <text evidence="25">The sequence shown here is derived from an EMBL/GenBank/DDBJ whole genome shotgun (WGS) entry which is preliminary data.</text>
</comment>
<dbReference type="SUPFAM" id="SSF81653">
    <property type="entry name" value="Calcium ATPase, transduction domain A"/>
    <property type="match status" value="1"/>
</dbReference>
<keyword evidence="16 23" id="KW-0472">Membrane</keyword>
<keyword evidence="6 23" id="KW-0812">Transmembrane</keyword>
<evidence type="ECO:0000256" key="18">
    <source>
        <dbReference type="ARBA" id="ARBA00035017"/>
    </source>
</evidence>
<keyword evidence="5" id="KW-0633">Potassium transport</keyword>
<feature type="transmembrane region" description="Helical" evidence="23">
    <location>
        <begin position="1950"/>
        <end position="1970"/>
    </location>
</feature>
<evidence type="ECO:0000313" key="25">
    <source>
        <dbReference type="EMBL" id="KAL0259685.1"/>
    </source>
</evidence>
<dbReference type="SMART" id="SM00831">
    <property type="entry name" value="Cation_ATPase_N"/>
    <property type="match status" value="1"/>
</dbReference>
<keyword evidence="15" id="KW-0406">Ion transport</keyword>
<evidence type="ECO:0000256" key="23">
    <source>
        <dbReference type="SAM" id="Phobius"/>
    </source>
</evidence>
<keyword evidence="17" id="KW-0739">Sodium transport</keyword>
<evidence type="ECO:0000256" key="4">
    <source>
        <dbReference type="ARBA" id="ARBA00022475"/>
    </source>
</evidence>
<keyword evidence="26" id="KW-1185">Reference proteome</keyword>
<evidence type="ECO:0000256" key="13">
    <source>
        <dbReference type="ARBA" id="ARBA00022989"/>
    </source>
</evidence>
<keyword evidence="8" id="KW-0547">Nucleotide-binding</keyword>
<evidence type="ECO:0000256" key="21">
    <source>
        <dbReference type="ARBA" id="ARBA00049499"/>
    </source>
</evidence>
<comment type="cofactor">
    <cofactor evidence="1">
        <name>Mg(2+)</name>
        <dbReference type="ChEBI" id="CHEBI:18420"/>
    </cofactor>
</comment>
<feature type="compositionally biased region" description="Polar residues" evidence="22">
    <location>
        <begin position="888"/>
        <end position="903"/>
    </location>
</feature>
<dbReference type="InterPro" id="IPR001757">
    <property type="entry name" value="P_typ_ATPase"/>
</dbReference>
<evidence type="ECO:0000256" key="10">
    <source>
        <dbReference type="ARBA" id="ARBA00022842"/>
    </source>
</evidence>
<keyword evidence="10" id="KW-0460">Magnesium</keyword>
<dbReference type="NCBIfam" id="TIGR01523">
    <property type="entry name" value="ATPase-IID_K-Na"/>
    <property type="match status" value="1"/>
</dbReference>
<dbReference type="Gene3D" id="3.40.50.1000">
    <property type="entry name" value="HAD superfamily/HAD-like"/>
    <property type="match status" value="1"/>
</dbReference>
<dbReference type="SUPFAM" id="SSF81660">
    <property type="entry name" value="Metal cation-transporting ATPase, ATP-binding domain N"/>
    <property type="match status" value="1"/>
</dbReference>
<gene>
    <name evidence="25" type="primary">ENA2</name>
    <name evidence="25" type="ORF">SLS55_005422</name>
</gene>
<dbReference type="Pfam" id="PF00122">
    <property type="entry name" value="E1-E2_ATPase"/>
    <property type="match status" value="1"/>
</dbReference>
<dbReference type="SUPFAM" id="SSF144083">
    <property type="entry name" value="Magnesium transport protein CorA, transmembrane region"/>
    <property type="match status" value="1"/>
</dbReference>
<comment type="catalytic activity">
    <reaction evidence="20">
        <text>K(+)(in) + ATP + H2O = K(+)(out) + ADP + phosphate + H(+)</text>
        <dbReference type="Rhea" id="RHEA:75815"/>
        <dbReference type="ChEBI" id="CHEBI:15377"/>
        <dbReference type="ChEBI" id="CHEBI:15378"/>
        <dbReference type="ChEBI" id="CHEBI:29103"/>
        <dbReference type="ChEBI" id="CHEBI:30616"/>
        <dbReference type="ChEBI" id="CHEBI:43474"/>
        <dbReference type="ChEBI" id="CHEBI:456216"/>
    </reaction>
</comment>
<feature type="transmembrane region" description="Helical" evidence="23">
    <location>
        <begin position="1429"/>
        <end position="1454"/>
    </location>
</feature>
<keyword evidence="12" id="KW-1278">Translocase</keyword>
<evidence type="ECO:0000256" key="19">
    <source>
        <dbReference type="ARBA" id="ARBA00035029"/>
    </source>
</evidence>
<keyword evidence="7" id="KW-0479">Metal-binding</keyword>
<evidence type="ECO:0000256" key="17">
    <source>
        <dbReference type="ARBA" id="ARBA00023201"/>
    </source>
</evidence>
<dbReference type="InterPro" id="IPR059000">
    <property type="entry name" value="ATPase_P-type_domA"/>
</dbReference>
<feature type="transmembrane region" description="Helical" evidence="23">
    <location>
        <begin position="1913"/>
        <end position="1934"/>
    </location>
</feature>
<feature type="transmembrane region" description="Helical" evidence="23">
    <location>
        <begin position="1991"/>
        <end position="2015"/>
    </location>
</feature>
<dbReference type="CDD" id="cd02086">
    <property type="entry name" value="P-type_ATPase_Na_ENA"/>
    <property type="match status" value="1"/>
</dbReference>
<evidence type="ECO:0000256" key="7">
    <source>
        <dbReference type="ARBA" id="ARBA00022723"/>
    </source>
</evidence>
<dbReference type="InterPro" id="IPR023298">
    <property type="entry name" value="ATPase_P-typ_TM_dom_sf"/>
</dbReference>
<evidence type="ECO:0000256" key="15">
    <source>
        <dbReference type="ARBA" id="ARBA00023065"/>
    </source>
</evidence>
<feature type="region of interest" description="Disordered" evidence="22">
    <location>
        <begin position="887"/>
        <end position="948"/>
    </location>
</feature>
<comment type="catalytic activity">
    <reaction evidence="21">
        <text>Na(+)(in) + ATP + H2O = Na(+)(out) + ADP + phosphate + H(+)</text>
        <dbReference type="Rhea" id="RHEA:14633"/>
        <dbReference type="ChEBI" id="CHEBI:15377"/>
        <dbReference type="ChEBI" id="CHEBI:15378"/>
        <dbReference type="ChEBI" id="CHEBI:29101"/>
        <dbReference type="ChEBI" id="CHEBI:30616"/>
        <dbReference type="ChEBI" id="CHEBI:43474"/>
        <dbReference type="ChEBI" id="CHEBI:456216"/>
        <dbReference type="EC" id="7.2.2.3"/>
    </reaction>
    <physiologicalReaction direction="left-to-right" evidence="21">
        <dbReference type="Rhea" id="RHEA:14634"/>
    </physiologicalReaction>
</comment>
<keyword evidence="11" id="KW-0630">Potassium</keyword>
<feature type="transmembrane region" description="Helical" evidence="23">
    <location>
        <begin position="2094"/>
        <end position="2114"/>
    </location>
</feature>
<dbReference type="PROSITE" id="PS00154">
    <property type="entry name" value="ATPASE_E1_E2"/>
    <property type="match status" value="1"/>
</dbReference>
<dbReference type="InterPro" id="IPR044492">
    <property type="entry name" value="P_typ_ATPase_HD_dom"/>
</dbReference>
<dbReference type="Pfam" id="PF00689">
    <property type="entry name" value="Cation_ATPase_C"/>
    <property type="match status" value="1"/>
</dbReference>
<feature type="transmembrane region" description="Helical" evidence="23">
    <location>
        <begin position="2047"/>
        <end position="2065"/>
    </location>
</feature>
<dbReference type="Proteomes" id="UP001430584">
    <property type="component" value="Unassembled WGS sequence"/>
</dbReference>
<evidence type="ECO:0000313" key="26">
    <source>
        <dbReference type="Proteomes" id="UP001430584"/>
    </source>
</evidence>
<dbReference type="NCBIfam" id="TIGR01494">
    <property type="entry name" value="ATPase_P-type"/>
    <property type="match status" value="2"/>
</dbReference>
<evidence type="ECO:0000256" key="1">
    <source>
        <dbReference type="ARBA" id="ARBA00001946"/>
    </source>
</evidence>
<dbReference type="SUPFAM" id="SSF56784">
    <property type="entry name" value="HAD-like"/>
    <property type="match status" value="1"/>
</dbReference>
<protein>
    <recommendedName>
        <fullName evidence="19">P-type Na(+) transporter</fullName>
        <ecNumber evidence="19">7.2.2.3</ecNumber>
    </recommendedName>
</protein>
<proteinExistence type="inferred from homology"/>
<feature type="transmembrane region" description="Helical" evidence="23">
    <location>
        <begin position="829"/>
        <end position="851"/>
    </location>
</feature>
<keyword evidence="4" id="KW-1003">Cell membrane</keyword>
<dbReference type="EC" id="7.2.2.3" evidence="19"/>
<name>A0ABR3CGD5_9PEZI</name>
<evidence type="ECO:0000256" key="22">
    <source>
        <dbReference type="SAM" id="MobiDB-lite"/>
    </source>
</evidence>
<dbReference type="EMBL" id="JAJVCZ030000005">
    <property type="protein sequence ID" value="KAL0259685.1"/>
    <property type="molecule type" value="Genomic_DNA"/>
</dbReference>
<feature type="transmembrane region" description="Helical" evidence="23">
    <location>
        <begin position="1398"/>
        <end position="1417"/>
    </location>
</feature>
<dbReference type="RefSeq" id="XP_066632714.1">
    <property type="nucleotide sequence ID" value="XM_066776872.1"/>
</dbReference>
<keyword evidence="14" id="KW-0915">Sodium</keyword>
<comment type="subcellular location">
    <subcellularLocation>
        <location evidence="2">Cell membrane</location>
        <topology evidence="2">Multi-pass membrane protein</topology>
    </subcellularLocation>
</comment>
<dbReference type="Pfam" id="PF01544">
    <property type="entry name" value="CorA"/>
    <property type="match status" value="1"/>
</dbReference>
<dbReference type="InterPro" id="IPR023299">
    <property type="entry name" value="ATPase_P-typ_cyto_dom_N"/>
</dbReference>
<evidence type="ECO:0000256" key="6">
    <source>
        <dbReference type="ARBA" id="ARBA00022692"/>
    </source>
</evidence>
<accession>A0ABR3CGD5</accession>
<dbReference type="Gene3D" id="2.70.150.10">
    <property type="entry name" value="Calcium-transporting ATPase, cytoplasmic transduction domain A"/>
    <property type="match status" value="1"/>
</dbReference>
<evidence type="ECO:0000256" key="8">
    <source>
        <dbReference type="ARBA" id="ARBA00022741"/>
    </source>
</evidence>
<evidence type="ECO:0000256" key="5">
    <source>
        <dbReference type="ARBA" id="ARBA00022538"/>
    </source>
</evidence>
<keyword evidence="9" id="KW-0067">ATP-binding</keyword>
<dbReference type="Gene3D" id="1.20.1110.10">
    <property type="entry name" value="Calcium-transporting ATPase, transmembrane domain"/>
    <property type="match status" value="2"/>
</dbReference>
<keyword evidence="3" id="KW-0813">Transport</keyword>
<reference evidence="25 26" key="1">
    <citation type="submission" date="2024-02" db="EMBL/GenBank/DDBJ databases">
        <title>De novo assembly and annotation of 12 fungi associated with fruit tree decline syndrome in Ontario, Canada.</title>
        <authorList>
            <person name="Sulman M."/>
            <person name="Ellouze W."/>
            <person name="Ilyukhin E."/>
        </authorList>
    </citation>
    <scope>NUCLEOTIDE SEQUENCE [LARGE SCALE GENOMIC DNA]</scope>
    <source>
        <strain evidence="25 26">FDS-637</strain>
    </source>
</reference>
<dbReference type="PRINTS" id="PR00119">
    <property type="entry name" value="CATATPASE"/>
</dbReference>
<dbReference type="InterPro" id="IPR006414">
    <property type="entry name" value="P-type_ATPase_IID"/>
</dbReference>
<evidence type="ECO:0000256" key="20">
    <source>
        <dbReference type="ARBA" id="ARBA00048599"/>
    </source>
</evidence>
<feature type="transmembrane region" description="Helical" evidence="23">
    <location>
        <begin position="793"/>
        <end position="817"/>
    </location>
</feature>
<evidence type="ECO:0000256" key="11">
    <source>
        <dbReference type="ARBA" id="ARBA00022958"/>
    </source>
</evidence>
<organism evidence="25 26">
    <name type="scientific">Diplodia seriata</name>
    <dbReference type="NCBI Taxonomy" id="420778"/>
    <lineage>
        <taxon>Eukaryota</taxon>
        <taxon>Fungi</taxon>
        <taxon>Dikarya</taxon>
        <taxon>Ascomycota</taxon>
        <taxon>Pezizomycotina</taxon>
        <taxon>Dothideomycetes</taxon>
        <taxon>Dothideomycetes incertae sedis</taxon>
        <taxon>Botryosphaeriales</taxon>
        <taxon>Botryosphaeriaceae</taxon>
        <taxon>Diplodia</taxon>
    </lineage>
</organism>
<evidence type="ECO:0000256" key="9">
    <source>
        <dbReference type="ARBA" id="ARBA00022840"/>
    </source>
</evidence>
<dbReference type="InterPro" id="IPR008250">
    <property type="entry name" value="ATPase_P-typ_transduc_dom_A_sf"/>
</dbReference>
<dbReference type="SFLD" id="SFLDG00002">
    <property type="entry name" value="C1.7:_P-type_atpase_like"/>
    <property type="match status" value="1"/>
</dbReference>
<dbReference type="Pfam" id="PF13246">
    <property type="entry name" value="Cation_ATPase"/>
    <property type="match status" value="1"/>
</dbReference>
<dbReference type="SFLD" id="SFLDF00027">
    <property type="entry name" value="p-type_atpase"/>
    <property type="match status" value="1"/>
</dbReference>
<evidence type="ECO:0000259" key="24">
    <source>
        <dbReference type="SMART" id="SM00831"/>
    </source>
</evidence>
<dbReference type="InterPro" id="IPR018303">
    <property type="entry name" value="ATPase_P-typ_P_site"/>
</dbReference>
<feature type="transmembrane region" description="Helical" evidence="23">
    <location>
        <begin position="1186"/>
        <end position="1219"/>
    </location>
</feature>
<dbReference type="SUPFAM" id="SSF81665">
    <property type="entry name" value="Calcium ATPase, transmembrane domain M"/>
    <property type="match status" value="1"/>
</dbReference>
<feature type="domain" description="Cation-transporting P-type ATPase N-terminal" evidence="24">
    <location>
        <begin position="1137"/>
        <end position="1199"/>
    </location>
</feature>
<evidence type="ECO:0000256" key="14">
    <source>
        <dbReference type="ARBA" id="ARBA00023053"/>
    </source>
</evidence>
<dbReference type="Pfam" id="PF00690">
    <property type="entry name" value="Cation_ATPase_N"/>
    <property type="match status" value="1"/>
</dbReference>
<dbReference type="Gene3D" id="3.40.1110.10">
    <property type="entry name" value="Calcium-transporting ATPase, cytoplasmic domain N"/>
    <property type="match status" value="1"/>
</dbReference>
<dbReference type="InterPro" id="IPR023214">
    <property type="entry name" value="HAD_sf"/>
</dbReference>
<dbReference type="InterPro" id="IPR004014">
    <property type="entry name" value="ATPase_P-typ_cation-transptr_N"/>
</dbReference>
<evidence type="ECO:0000256" key="2">
    <source>
        <dbReference type="ARBA" id="ARBA00004651"/>
    </source>
</evidence>
<comment type="similarity">
    <text evidence="18">Belongs to the cation transport ATPase (P-type) (TC 3.A.3) family. Type IID subfamily.</text>
</comment>
<dbReference type="InterPro" id="IPR036412">
    <property type="entry name" value="HAD-like_sf"/>
</dbReference>
<evidence type="ECO:0000256" key="12">
    <source>
        <dbReference type="ARBA" id="ARBA00022967"/>
    </source>
</evidence>
<dbReference type="InterPro" id="IPR045863">
    <property type="entry name" value="CorA_TM1_TM2"/>
</dbReference>